<proteinExistence type="predicted"/>
<accession>A0A2S2N854</accession>
<dbReference type="PANTHER" id="PTHR22625">
    <property type="entry name" value="PLEXIN"/>
    <property type="match status" value="1"/>
</dbReference>
<evidence type="ECO:0000256" key="1">
    <source>
        <dbReference type="SAM" id="Phobius"/>
    </source>
</evidence>
<reference evidence="3" key="1">
    <citation type="submission" date="2018-04" db="EMBL/GenBank/DDBJ databases">
        <title>Transcriptome of Schizaphis graminum biotype I.</title>
        <authorList>
            <person name="Scully E.D."/>
            <person name="Geib S.M."/>
            <person name="Palmer N.A."/>
            <person name="Koch K."/>
            <person name="Bradshaw J."/>
            <person name="Heng-Moss T."/>
            <person name="Sarath G."/>
        </authorList>
    </citation>
    <scope>NUCLEOTIDE SEQUENCE</scope>
</reference>
<dbReference type="SMART" id="SM00429">
    <property type="entry name" value="IPT"/>
    <property type="match status" value="2"/>
</dbReference>
<dbReference type="Gene3D" id="2.60.40.10">
    <property type="entry name" value="Immunoglobulins"/>
    <property type="match status" value="1"/>
</dbReference>
<feature type="domain" description="IPT/TIG" evidence="2">
    <location>
        <begin position="493"/>
        <end position="586"/>
    </location>
</feature>
<feature type="domain" description="IPT/TIG" evidence="2">
    <location>
        <begin position="398"/>
        <end position="491"/>
    </location>
</feature>
<dbReference type="GO" id="GO:0030334">
    <property type="term" value="P:regulation of cell migration"/>
    <property type="evidence" value="ECO:0007669"/>
    <property type="project" value="TreeGrafter"/>
</dbReference>
<dbReference type="InterPro" id="IPR002909">
    <property type="entry name" value="IPT_dom"/>
</dbReference>
<dbReference type="EMBL" id="GGMR01000785">
    <property type="protein sequence ID" value="MBY13404.1"/>
    <property type="molecule type" value="Transcribed_RNA"/>
</dbReference>
<sequence>MAGNLSSAEFEEQNLMQLSPMRKLKNMVNVQRPGKNRVHWNHKTSINGLIMVLFVMCAAISCAYPTYIAETNNTRRINNCSVLKTCQKCVERGSCVWSLERQACFADYGMTLSLAVRTNTDCPRVTVVTKATYATHLPYVYKVKVSNDVTGFVAFLKQTQVSCVMLDVTRPAEMSGDTINCAPVNKSDLGFDHQTLMTYHCYVMFGEGDTILRMDDGTDSFFTVYDEFYYGYRPDEGCVSCLWDVGQYAYYFKWCPSWNTVTGRYKYYVGYSDIDRNAVMPAIDRLSATVPASSGCKDVRILSVEPLSALWTGGVRVNVTVNNHVMLADGGGEVKVTVAGRECVQPTLLDRGIGVTCELAIAGPGYRRPRSNLTGPVLITYGPSSLTVESAQTFQLVYPEITGISPSCGTLVGYTLLTIRGRQLDAGSFVTVNVTATDGGSSSVPCEVVARYNDRILCLTGPSDKVMTGTISVVFDKTLRIQDGSFVFIYTLEPVLAAGQQFGSIASGGITVPVRGTGFACVGNTTMYVDRGGVRHVASDHCNPVNDTYMVCRTPKLDGPTAGALPERLRFGFRVRQADGHVFDMTPHPDNDGYMAHADPEFEDFFVSDANRLVLVNGVDLGKGYGPTDVGVVGFTDKVIPTVCHVKIITRRHIVCELALPADLNSVAVVVVNIGHQFSSQLSLRNIPVDESEFFLEVLKG</sequence>
<evidence type="ECO:0000259" key="2">
    <source>
        <dbReference type="SMART" id="SM00429"/>
    </source>
</evidence>
<evidence type="ECO:0000313" key="3">
    <source>
        <dbReference type="EMBL" id="MBY13404.1"/>
    </source>
</evidence>
<dbReference type="GO" id="GO:0048468">
    <property type="term" value="P:cell development"/>
    <property type="evidence" value="ECO:0007669"/>
    <property type="project" value="UniProtKB-ARBA"/>
</dbReference>
<feature type="transmembrane region" description="Helical" evidence="1">
    <location>
        <begin position="46"/>
        <end position="67"/>
    </location>
</feature>
<keyword evidence="1" id="KW-0472">Membrane</keyword>
<dbReference type="GO" id="GO:0017154">
    <property type="term" value="F:semaphorin receptor activity"/>
    <property type="evidence" value="ECO:0007669"/>
    <property type="project" value="InterPro"/>
</dbReference>
<dbReference type="PANTHER" id="PTHR22625:SF70">
    <property type="entry name" value="PLEXIN A, ISOFORM A"/>
    <property type="match status" value="1"/>
</dbReference>
<dbReference type="GO" id="GO:0005886">
    <property type="term" value="C:plasma membrane"/>
    <property type="evidence" value="ECO:0007669"/>
    <property type="project" value="TreeGrafter"/>
</dbReference>
<dbReference type="InterPro" id="IPR031148">
    <property type="entry name" value="Plexin"/>
</dbReference>
<gene>
    <name evidence="3" type="primary">Plxna4</name>
    <name evidence="3" type="ORF">g.139158</name>
</gene>
<dbReference type="InterPro" id="IPR014756">
    <property type="entry name" value="Ig_E-set"/>
</dbReference>
<dbReference type="AlphaFoldDB" id="A0A2S2N854"/>
<name>A0A2S2N854_SCHGA</name>
<keyword evidence="1" id="KW-1133">Transmembrane helix</keyword>
<dbReference type="InterPro" id="IPR013783">
    <property type="entry name" value="Ig-like_fold"/>
</dbReference>
<protein>
    <submittedName>
        <fullName evidence="3">Plexin-A4</fullName>
    </submittedName>
</protein>
<keyword evidence="1" id="KW-0812">Transmembrane</keyword>
<dbReference type="GO" id="GO:0048731">
    <property type="term" value="P:system development"/>
    <property type="evidence" value="ECO:0007669"/>
    <property type="project" value="UniProtKB-ARBA"/>
</dbReference>
<dbReference type="SUPFAM" id="SSF81296">
    <property type="entry name" value="E set domains"/>
    <property type="match status" value="1"/>
</dbReference>
<dbReference type="Pfam" id="PF01833">
    <property type="entry name" value="TIG"/>
    <property type="match status" value="1"/>
</dbReference>
<organism evidence="3">
    <name type="scientific">Schizaphis graminum</name>
    <name type="common">Green bug aphid</name>
    <dbReference type="NCBI Taxonomy" id="13262"/>
    <lineage>
        <taxon>Eukaryota</taxon>
        <taxon>Metazoa</taxon>
        <taxon>Ecdysozoa</taxon>
        <taxon>Arthropoda</taxon>
        <taxon>Hexapoda</taxon>
        <taxon>Insecta</taxon>
        <taxon>Pterygota</taxon>
        <taxon>Neoptera</taxon>
        <taxon>Paraneoptera</taxon>
        <taxon>Hemiptera</taxon>
        <taxon>Sternorrhyncha</taxon>
        <taxon>Aphidomorpha</taxon>
        <taxon>Aphidoidea</taxon>
        <taxon>Aphididae</taxon>
        <taxon>Aphidini</taxon>
        <taxon>Schizaphis</taxon>
    </lineage>
</organism>
<dbReference type="GO" id="GO:0002116">
    <property type="term" value="C:semaphorin receptor complex"/>
    <property type="evidence" value="ECO:0007669"/>
    <property type="project" value="TreeGrafter"/>
</dbReference>